<keyword evidence="2" id="KW-0597">Phosphoprotein</keyword>
<proteinExistence type="predicted"/>
<evidence type="ECO:0000313" key="5">
    <source>
        <dbReference type="EMBL" id="KAJ7350725.1"/>
    </source>
</evidence>
<keyword evidence="3" id="KW-0812">Transmembrane</keyword>
<dbReference type="PROSITE" id="PS50075">
    <property type="entry name" value="CARRIER"/>
    <property type="match status" value="1"/>
</dbReference>
<accession>A0AAD7EV10</accession>
<dbReference type="SUPFAM" id="SSF53474">
    <property type="entry name" value="alpha/beta-Hydrolases"/>
    <property type="match status" value="1"/>
</dbReference>
<keyword evidence="3" id="KW-0472">Membrane</keyword>
<dbReference type="Pfam" id="PF00501">
    <property type="entry name" value="AMP-binding"/>
    <property type="match status" value="1"/>
</dbReference>
<dbReference type="PANTHER" id="PTHR43439">
    <property type="entry name" value="PHENYLACETATE-COENZYME A LIGASE"/>
    <property type="match status" value="1"/>
</dbReference>
<dbReference type="AlphaFoldDB" id="A0AAD7EV10"/>
<dbReference type="InterPro" id="IPR009081">
    <property type="entry name" value="PP-bd_ACP"/>
</dbReference>
<reference evidence="5" key="1">
    <citation type="submission" date="2023-03" db="EMBL/GenBank/DDBJ databases">
        <title>Massive genome expansion in bonnet fungi (Mycena s.s.) driven by repeated elements and novel gene families across ecological guilds.</title>
        <authorList>
            <consortium name="Lawrence Berkeley National Laboratory"/>
            <person name="Harder C.B."/>
            <person name="Miyauchi S."/>
            <person name="Viragh M."/>
            <person name="Kuo A."/>
            <person name="Thoen E."/>
            <person name="Andreopoulos B."/>
            <person name="Lu D."/>
            <person name="Skrede I."/>
            <person name="Drula E."/>
            <person name="Henrissat B."/>
            <person name="Morin E."/>
            <person name="Kohler A."/>
            <person name="Barry K."/>
            <person name="LaButti K."/>
            <person name="Morin E."/>
            <person name="Salamov A."/>
            <person name="Lipzen A."/>
            <person name="Mereny Z."/>
            <person name="Hegedus B."/>
            <person name="Baldrian P."/>
            <person name="Stursova M."/>
            <person name="Weitz H."/>
            <person name="Taylor A."/>
            <person name="Grigoriev I.V."/>
            <person name="Nagy L.G."/>
            <person name="Martin F."/>
            <person name="Kauserud H."/>
        </authorList>
    </citation>
    <scope>NUCLEOTIDE SEQUENCE</scope>
    <source>
        <strain evidence="5">CBHHK002</strain>
    </source>
</reference>
<keyword evidence="1" id="KW-0596">Phosphopantetheine</keyword>
<dbReference type="Pfam" id="PF00550">
    <property type="entry name" value="PP-binding"/>
    <property type="match status" value="1"/>
</dbReference>
<keyword evidence="3" id="KW-1133">Transmembrane helix</keyword>
<keyword evidence="6" id="KW-1185">Reference proteome</keyword>
<dbReference type="InterPro" id="IPR000873">
    <property type="entry name" value="AMP-dep_synth/lig_dom"/>
</dbReference>
<dbReference type="Pfam" id="PF00975">
    <property type="entry name" value="Thioesterase"/>
    <property type="match status" value="1"/>
</dbReference>
<dbReference type="InterPro" id="IPR036736">
    <property type="entry name" value="ACP-like_sf"/>
</dbReference>
<evidence type="ECO:0000313" key="6">
    <source>
        <dbReference type="Proteomes" id="UP001218218"/>
    </source>
</evidence>
<evidence type="ECO:0000259" key="4">
    <source>
        <dbReference type="PROSITE" id="PS50075"/>
    </source>
</evidence>
<dbReference type="EMBL" id="JARIHO010000014">
    <property type="protein sequence ID" value="KAJ7350725.1"/>
    <property type="molecule type" value="Genomic_DNA"/>
</dbReference>
<dbReference type="Gene3D" id="3.40.50.12780">
    <property type="entry name" value="N-terminal domain of ligase-like"/>
    <property type="match status" value="1"/>
</dbReference>
<dbReference type="PANTHER" id="PTHR43439:SF2">
    <property type="entry name" value="ENZYME, PUTATIVE (JCVI)-RELATED"/>
    <property type="match status" value="1"/>
</dbReference>
<dbReference type="InterPro" id="IPR051414">
    <property type="entry name" value="Adenylate-forming_Reductase"/>
</dbReference>
<dbReference type="Gene3D" id="3.40.50.1820">
    <property type="entry name" value="alpha/beta hydrolase"/>
    <property type="match status" value="1"/>
</dbReference>
<name>A0AAD7EV10_9AGAR</name>
<dbReference type="Gene3D" id="1.10.1200.10">
    <property type="entry name" value="ACP-like"/>
    <property type="match status" value="1"/>
</dbReference>
<feature type="transmembrane region" description="Helical" evidence="3">
    <location>
        <begin position="75"/>
        <end position="97"/>
    </location>
</feature>
<dbReference type="SUPFAM" id="SSF47336">
    <property type="entry name" value="ACP-like"/>
    <property type="match status" value="1"/>
</dbReference>
<organism evidence="5 6">
    <name type="scientific">Mycena albidolilacea</name>
    <dbReference type="NCBI Taxonomy" id="1033008"/>
    <lineage>
        <taxon>Eukaryota</taxon>
        <taxon>Fungi</taxon>
        <taxon>Dikarya</taxon>
        <taxon>Basidiomycota</taxon>
        <taxon>Agaricomycotina</taxon>
        <taxon>Agaricomycetes</taxon>
        <taxon>Agaricomycetidae</taxon>
        <taxon>Agaricales</taxon>
        <taxon>Marasmiineae</taxon>
        <taxon>Mycenaceae</taxon>
        <taxon>Mycena</taxon>
    </lineage>
</organism>
<dbReference type="InterPro" id="IPR001031">
    <property type="entry name" value="Thioesterase"/>
</dbReference>
<dbReference type="InterPro" id="IPR006162">
    <property type="entry name" value="Ppantetheine_attach_site"/>
</dbReference>
<protein>
    <recommendedName>
        <fullName evidence="4">Carrier domain-containing protein</fullName>
    </recommendedName>
</protein>
<evidence type="ECO:0000256" key="3">
    <source>
        <dbReference type="SAM" id="Phobius"/>
    </source>
</evidence>
<dbReference type="PROSITE" id="PS00012">
    <property type="entry name" value="PHOSPHOPANTETHEINE"/>
    <property type="match status" value="1"/>
</dbReference>
<comment type="caution">
    <text evidence="5">The sequence shown here is derived from an EMBL/GenBank/DDBJ whole genome shotgun (WGS) entry which is preliminary data.</text>
</comment>
<sequence length="953" mass="105054">MTPYTLPCADGSLSLLQVMEFHAKANPDHPLFRYDSPSTPEGYEDITWRQAVNLFDTTAQIIRGRLGAAVDRMPLPVVGILASTSSILYAFLLFGTLRAGCPVFPLSTRNSEAAIAHLITESGVNYLLVSQDTHMQDIARKANDILQSKNVHITLISIPTYEEICAHDREDRDALPPLQPIDDDRVLIIAHSSGSTSFPKIIPLTQKYFSRIPGPHLVDLSARVQAAHGVAMFHAMGFLCIIRAAFFGMTISLFPPTANAIIATPDRVLACALSTKSTAIQCPPMFLEHWAQDPASVKKLRMFTQIVFGGGPLTRSVGDALDRSGVTLTFVYGITEVGTISQPSLEAHGNGWEYFQFHPSLEPVLVPVDGDPTGSLFQLIVKQSETNCLVLSNTEVDGILAYDTNDILQRHPTAPTFYRVYGRADDQIMHSNGEKTNPGPMEQILAQDPRVKAAIMFGRERPHAGVVIAPSQEVLDVEAFQNAIWPTVEQANATAPSHSRLFKDMIVLATPSRPFRVTAKGTPRRQAILEDYAQEIDAAYVAFNRVPARADPQVHGSLSINDALEIVRGQVHTNVRPSISDNENLFDAGMDSLLAARIRRGIIQLLGGRLPEMVAQALPDDVVFTSPTIAQLASLVYGVGIGASAVTDKPDTPFKNVPASILDNKDSTIVRLREPAVGEPPLILVHGGGGFIYSFLYFQKHFRTGLWAIQAVPETPRTSFVTQTDFYYRKIKEAQRTGPYRIGGFSAGAFMAFRIAKLLEEHGDTVIQLALIDSSPLLALAPRTGNTHTVETDFADPQTLRAHHERSVRGHCASMRRYKDPWWPKFADCIWERWNGRIRAEEMSELMAAMYENLIVGSANAFEFALSLAGERRVYAEVMRGMIAWMGEVKAPVTLYKASRGVVASVAPEAQKEWWALGLDWCCTELRVVEVDGDHRDIINRDELVEDLQNVGT</sequence>
<evidence type="ECO:0000256" key="2">
    <source>
        <dbReference type="ARBA" id="ARBA00022553"/>
    </source>
</evidence>
<gene>
    <name evidence="5" type="ORF">DFH08DRAFT_862215</name>
</gene>
<dbReference type="InterPro" id="IPR029058">
    <property type="entry name" value="AB_hydrolase_fold"/>
</dbReference>
<dbReference type="PROSITE" id="PS00455">
    <property type="entry name" value="AMP_BINDING"/>
    <property type="match status" value="1"/>
</dbReference>
<dbReference type="InterPro" id="IPR020845">
    <property type="entry name" value="AMP-binding_CS"/>
</dbReference>
<dbReference type="SUPFAM" id="SSF56801">
    <property type="entry name" value="Acetyl-CoA synthetase-like"/>
    <property type="match status" value="1"/>
</dbReference>
<dbReference type="InterPro" id="IPR042099">
    <property type="entry name" value="ANL_N_sf"/>
</dbReference>
<dbReference type="Proteomes" id="UP001218218">
    <property type="component" value="Unassembled WGS sequence"/>
</dbReference>
<evidence type="ECO:0000256" key="1">
    <source>
        <dbReference type="ARBA" id="ARBA00022450"/>
    </source>
</evidence>
<feature type="domain" description="Carrier" evidence="4">
    <location>
        <begin position="557"/>
        <end position="640"/>
    </location>
</feature>
<dbReference type="Pfam" id="PF23562">
    <property type="entry name" value="AMP-binding_C_3"/>
    <property type="match status" value="1"/>
</dbReference>